<evidence type="ECO:0000256" key="1">
    <source>
        <dbReference type="ARBA" id="ARBA00022837"/>
    </source>
</evidence>
<feature type="compositionally biased region" description="Basic and acidic residues" evidence="2">
    <location>
        <begin position="91"/>
        <end position="101"/>
    </location>
</feature>
<dbReference type="PROSITE" id="PS00018">
    <property type="entry name" value="EF_HAND_1"/>
    <property type="match status" value="1"/>
</dbReference>
<evidence type="ECO:0000259" key="3">
    <source>
        <dbReference type="PROSITE" id="PS50222"/>
    </source>
</evidence>
<organism evidence="4 5">
    <name type="scientific">Brassica carinata</name>
    <name type="common">Ethiopian mustard</name>
    <name type="synonym">Abyssinian cabbage</name>
    <dbReference type="NCBI Taxonomy" id="52824"/>
    <lineage>
        <taxon>Eukaryota</taxon>
        <taxon>Viridiplantae</taxon>
        <taxon>Streptophyta</taxon>
        <taxon>Embryophyta</taxon>
        <taxon>Tracheophyta</taxon>
        <taxon>Spermatophyta</taxon>
        <taxon>Magnoliopsida</taxon>
        <taxon>eudicotyledons</taxon>
        <taxon>Gunneridae</taxon>
        <taxon>Pentapetalae</taxon>
        <taxon>rosids</taxon>
        <taxon>malvids</taxon>
        <taxon>Brassicales</taxon>
        <taxon>Brassicaceae</taxon>
        <taxon>Brassiceae</taxon>
        <taxon>Brassica</taxon>
    </lineage>
</organism>
<comment type="caution">
    <text evidence="4">The sequence shown here is derived from an EMBL/GenBank/DDBJ whole genome shotgun (WGS) entry which is preliminary data.</text>
</comment>
<gene>
    <name evidence="4" type="ORF">Bca52824_093747</name>
</gene>
<dbReference type="GO" id="GO:0005509">
    <property type="term" value="F:calcium ion binding"/>
    <property type="evidence" value="ECO:0007669"/>
    <property type="project" value="InterPro"/>
</dbReference>
<dbReference type="OrthoDB" id="1036727at2759"/>
<dbReference type="InterPro" id="IPR018247">
    <property type="entry name" value="EF_Hand_1_Ca_BS"/>
</dbReference>
<protein>
    <recommendedName>
        <fullName evidence="3">EF-hand domain-containing protein</fullName>
    </recommendedName>
</protein>
<evidence type="ECO:0000256" key="2">
    <source>
        <dbReference type="SAM" id="MobiDB-lite"/>
    </source>
</evidence>
<dbReference type="Pfam" id="PF08414">
    <property type="entry name" value="NADPH_Ox"/>
    <property type="match status" value="1"/>
</dbReference>
<dbReference type="InterPro" id="IPR013623">
    <property type="entry name" value="NADPH_Ox"/>
</dbReference>
<dbReference type="PROSITE" id="PS50222">
    <property type="entry name" value="EF_HAND_2"/>
    <property type="match status" value="1"/>
</dbReference>
<feature type="domain" description="EF-hand" evidence="3">
    <location>
        <begin position="190"/>
        <end position="225"/>
    </location>
</feature>
<keyword evidence="5" id="KW-1185">Reference proteome</keyword>
<reference evidence="4 5" key="1">
    <citation type="submission" date="2020-02" db="EMBL/GenBank/DDBJ databases">
        <authorList>
            <person name="Ma Q."/>
            <person name="Huang Y."/>
            <person name="Song X."/>
            <person name="Pei D."/>
        </authorList>
    </citation>
    <scope>NUCLEOTIDE SEQUENCE [LARGE SCALE GENOMIC DNA]</scope>
    <source>
        <strain evidence="4">Sxm20200214</strain>
        <tissue evidence="4">Leaf</tissue>
    </source>
</reference>
<feature type="compositionally biased region" description="Basic residues" evidence="2">
    <location>
        <begin position="76"/>
        <end position="88"/>
    </location>
</feature>
<name>A0A8X7P4Y3_BRACI</name>
<proteinExistence type="predicted"/>
<dbReference type="SUPFAM" id="SSF47473">
    <property type="entry name" value="EF-hand"/>
    <property type="match status" value="1"/>
</dbReference>
<dbReference type="InterPro" id="IPR002048">
    <property type="entry name" value="EF_hand_dom"/>
</dbReference>
<sequence>MERPVSFDVTDYNPAGDDWINDLLPHSDSMSGPSSPPIHQYPEMKSPEDATEYVTITLDIQRDSVVVEENAEPIVRRRQGSSRKKSVVNRRALDEPSRSRSESSEALKGLKMFISMTDAGWIAVERRFDKMTAKTGGLLDPLNFGECLGINSKEFALELFYTLARQRDISCEGVSKSELLELWCHINEQCFDSRLRMFFDMADKDGDGRLSEEEVKQFIRFSASANNQSTTQNMVDKYAAMIMKELDPYEFGYIMMESLEVLLVDVETHSENKITNSVETKKPTTKRWYKVIPSSSLIPCLKKTSSTKKR</sequence>
<dbReference type="GO" id="GO:0050664">
    <property type="term" value="F:oxidoreductase activity, acting on NAD(P)H, oxygen as acceptor"/>
    <property type="evidence" value="ECO:0007669"/>
    <property type="project" value="InterPro"/>
</dbReference>
<accession>A0A8X7P4Y3</accession>
<dbReference type="Proteomes" id="UP000886595">
    <property type="component" value="Unassembled WGS sequence"/>
</dbReference>
<feature type="region of interest" description="Disordered" evidence="2">
    <location>
        <begin position="76"/>
        <end position="101"/>
    </location>
</feature>
<evidence type="ECO:0000313" key="4">
    <source>
        <dbReference type="EMBL" id="KAG2244417.1"/>
    </source>
</evidence>
<dbReference type="Pfam" id="PF13405">
    <property type="entry name" value="EF-hand_6"/>
    <property type="match status" value="1"/>
</dbReference>
<dbReference type="AlphaFoldDB" id="A0A8X7P4Y3"/>
<keyword evidence="1" id="KW-0106">Calcium</keyword>
<dbReference type="GO" id="GO:0004601">
    <property type="term" value="F:peroxidase activity"/>
    <property type="evidence" value="ECO:0007669"/>
    <property type="project" value="InterPro"/>
</dbReference>
<dbReference type="Gene3D" id="1.10.238.10">
    <property type="entry name" value="EF-hand"/>
    <property type="match status" value="1"/>
</dbReference>
<dbReference type="EMBL" id="JAAMPC010000085">
    <property type="protein sequence ID" value="KAG2244417.1"/>
    <property type="molecule type" value="Genomic_DNA"/>
</dbReference>
<evidence type="ECO:0000313" key="5">
    <source>
        <dbReference type="Proteomes" id="UP000886595"/>
    </source>
</evidence>
<dbReference type="InterPro" id="IPR011992">
    <property type="entry name" value="EF-hand-dom_pair"/>
</dbReference>